<dbReference type="AlphaFoldDB" id="A0AAU8A1T4"/>
<evidence type="ECO:0000313" key="7">
    <source>
        <dbReference type="EMBL" id="XCC57341.1"/>
    </source>
</evidence>
<dbReference type="Gene3D" id="3.40.50.2300">
    <property type="match status" value="1"/>
</dbReference>
<organism evidence="7">
    <name type="scientific">Polynucleobacter sp. UK-FUSCHL-C3</name>
    <dbReference type="NCBI Taxonomy" id="2955208"/>
    <lineage>
        <taxon>Bacteria</taxon>
        <taxon>Pseudomonadati</taxon>
        <taxon>Pseudomonadota</taxon>
        <taxon>Betaproteobacteria</taxon>
        <taxon>Burkholderiales</taxon>
        <taxon>Burkholderiaceae</taxon>
        <taxon>Polynucleobacter</taxon>
    </lineage>
</organism>
<evidence type="ECO:0000256" key="2">
    <source>
        <dbReference type="ARBA" id="ARBA00023125"/>
    </source>
</evidence>
<evidence type="ECO:0000259" key="5">
    <source>
        <dbReference type="PROSITE" id="PS50043"/>
    </source>
</evidence>
<dbReference type="Pfam" id="PF00072">
    <property type="entry name" value="Response_reg"/>
    <property type="match status" value="1"/>
</dbReference>
<proteinExistence type="predicted"/>
<dbReference type="GO" id="GO:0000160">
    <property type="term" value="P:phosphorelay signal transduction system"/>
    <property type="evidence" value="ECO:0007669"/>
    <property type="project" value="InterPro"/>
</dbReference>
<feature type="domain" description="HTH luxR-type" evidence="5">
    <location>
        <begin position="140"/>
        <end position="205"/>
    </location>
</feature>
<dbReference type="CDD" id="cd06170">
    <property type="entry name" value="LuxR_C_like"/>
    <property type="match status" value="1"/>
</dbReference>
<keyword evidence="1" id="KW-0805">Transcription regulation</keyword>
<reference evidence="7" key="1">
    <citation type="submission" date="2022-06" db="EMBL/GenBank/DDBJ databases">
        <title>New Polynucleobacter species.</title>
        <authorList>
            <person name="Hahn M.W."/>
        </authorList>
    </citation>
    <scope>NUCLEOTIDE SEQUENCE</scope>
    <source>
        <strain evidence="7">UK-FUSCHL-C3</strain>
    </source>
</reference>
<keyword evidence="4" id="KW-0597">Phosphoprotein</keyword>
<feature type="domain" description="Response regulatory" evidence="6">
    <location>
        <begin position="10"/>
        <end position="124"/>
    </location>
</feature>
<name>A0AAU8A1T4_9BURK</name>
<dbReference type="SUPFAM" id="SSF52172">
    <property type="entry name" value="CheY-like"/>
    <property type="match status" value="1"/>
</dbReference>
<dbReference type="PROSITE" id="PS50110">
    <property type="entry name" value="RESPONSE_REGULATORY"/>
    <property type="match status" value="1"/>
</dbReference>
<dbReference type="SMART" id="SM00421">
    <property type="entry name" value="HTH_LUXR"/>
    <property type="match status" value="1"/>
</dbReference>
<dbReference type="Gene3D" id="1.10.10.10">
    <property type="entry name" value="Winged helix-like DNA-binding domain superfamily/Winged helix DNA-binding domain"/>
    <property type="match status" value="1"/>
</dbReference>
<dbReference type="EMBL" id="CP099959">
    <property type="protein sequence ID" value="XCC57341.1"/>
    <property type="molecule type" value="Genomic_DNA"/>
</dbReference>
<protein>
    <submittedName>
        <fullName evidence="7">Response regulator</fullName>
    </submittedName>
</protein>
<dbReference type="InterPro" id="IPR001789">
    <property type="entry name" value="Sig_transdc_resp-reg_receiver"/>
</dbReference>
<dbReference type="InterPro" id="IPR036388">
    <property type="entry name" value="WH-like_DNA-bd_sf"/>
</dbReference>
<dbReference type="PROSITE" id="PS50043">
    <property type="entry name" value="HTH_LUXR_2"/>
    <property type="match status" value="1"/>
</dbReference>
<accession>A0AAU8A1T4</accession>
<feature type="modified residue" description="4-aspartylphosphate" evidence="4">
    <location>
        <position position="59"/>
    </location>
</feature>
<keyword evidence="2" id="KW-0238">DNA-binding</keyword>
<gene>
    <name evidence="7" type="ORF">NKE59_07535</name>
</gene>
<sequence>MNVKSNLIGTVYLIDDDDSMRSSLSRMLRDVGYLVYDYQSASSFLTSNKLVCPAVILLDMQMPDITGLDLMERLEKIGFTTPIIFLSGQSHPQEIVKGLKKGALDFLFKPFNLEELLNAIRDALEYDQKQFKRILKVSEIKKNFNTLTPREKEVCALLVEGLMNKEIAERLGTTDATIKVHKARVMEKMRASSLQDLVRYHLELN</sequence>
<evidence type="ECO:0000259" key="6">
    <source>
        <dbReference type="PROSITE" id="PS50110"/>
    </source>
</evidence>
<dbReference type="GO" id="GO:0006355">
    <property type="term" value="P:regulation of DNA-templated transcription"/>
    <property type="evidence" value="ECO:0007669"/>
    <property type="project" value="InterPro"/>
</dbReference>
<dbReference type="GO" id="GO:0003677">
    <property type="term" value="F:DNA binding"/>
    <property type="evidence" value="ECO:0007669"/>
    <property type="project" value="UniProtKB-KW"/>
</dbReference>
<dbReference type="InterPro" id="IPR011006">
    <property type="entry name" value="CheY-like_superfamily"/>
</dbReference>
<dbReference type="InterPro" id="IPR000792">
    <property type="entry name" value="Tscrpt_reg_LuxR_C"/>
</dbReference>
<dbReference type="PRINTS" id="PR00038">
    <property type="entry name" value="HTHLUXR"/>
</dbReference>
<dbReference type="SMART" id="SM00448">
    <property type="entry name" value="REC"/>
    <property type="match status" value="1"/>
</dbReference>
<dbReference type="Pfam" id="PF00196">
    <property type="entry name" value="GerE"/>
    <property type="match status" value="1"/>
</dbReference>
<dbReference type="PANTHER" id="PTHR44688:SF16">
    <property type="entry name" value="DNA-BINDING TRANSCRIPTIONAL ACTIVATOR DEVR_DOSR"/>
    <property type="match status" value="1"/>
</dbReference>
<evidence type="ECO:0000256" key="4">
    <source>
        <dbReference type="PROSITE-ProRule" id="PRU00169"/>
    </source>
</evidence>
<dbReference type="PANTHER" id="PTHR44688">
    <property type="entry name" value="DNA-BINDING TRANSCRIPTIONAL ACTIVATOR DEVR_DOSR"/>
    <property type="match status" value="1"/>
</dbReference>
<evidence type="ECO:0000256" key="1">
    <source>
        <dbReference type="ARBA" id="ARBA00023015"/>
    </source>
</evidence>
<evidence type="ECO:0000256" key="3">
    <source>
        <dbReference type="ARBA" id="ARBA00023163"/>
    </source>
</evidence>
<keyword evidence="3" id="KW-0804">Transcription</keyword>
<dbReference type="RefSeq" id="WP_353438371.1">
    <property type="nucleotide sequence ID" value="NZ_CP099959.1"/>
</dbReference>